<feature type="region of interest" description="Disordered" evidence="6">
    <location>
        <begin position="906"/>
        <end position="1022"/>
    </location>
</feature>
<evidence type="ECO:0000259" key="9">
    <source>
        <dbReference type="PROSITE" id="PS51382"/>
    </source>
</evidence>
<reference evidence="10 11" key="1">
    <citation type="submission" date="2023-08" db="EMBL/GenBank/DDBJ databases">
        <title>Black Yeasts Isolated from many extreme environments.</title>
        <authorList>
            <person name="Coleine C."/>
            <person name="Stajich J.E."/>
            <person name="Selbmann L."/>
        </authorList>
    </citation>
    <scope>NUCLEOTIDE SEQUENCE [LARGE SCALE GENOMIC DNA]</scope>
    <source>
        <strain evidence="10 11">CCFEE 5935</strain>
    </source>
</reference>
<feature type="transmembrane region" description="Helical" evidence="7">
    <location>
        <begin position="644"/>
        <end position="669"/>
    </location>
</feature>
<feature type="transmembrane region" description="Helical" evidence="7">
    <location>
        <begin position="532"/>
        <end position="551"/>
    </location>
</feature>
<feature type="region of interest" description="Disordered" evidence="6">
    <location>
        <begin position="70"/>
        <end position="240"/>
    </location>
</feature>
<dbReference type="InterPro" id="IPR004331">
    <property type="entry name" value="SPX_dom"/>
</dbReference>
<keyword evidence="5 7" id="KW-0472">Membrane</keyword>
<organism evidence="10 11">
    <name type="scientific">Saxophila tyrrhenica</name>
    <dbReference type="NCBI Taxonomy" id="1690608"/>
    <lineage>
        <taxon>Eukaryota</taxon>
        <taxon>Fungi</taxon>
        <taxon>Dikarya</taxon>
        <taxon>Ascomycota</taxon>
        <taxon>Pezizomycotina</taxon>
        <taxon>Dothideomycetes</taxon>
        <taxon>Dothideomycetidae</taxon>
        <taxon>Mycosphaerellales</taxon>
        <taxon>Extremaceae</taxon>
        <taxon>Saxophila</taxon>
    </lineage>
</organism>
<dbReference type="EMBL" id="JAVRRT010000007">
    <property type="protein sequence ID" value="KAK5170577.1"/>
    <property type="molecule type" value="Genomic_DNA"/>
</dbReference>
<evidence type="ECO:0000256" key="2">
    <source>
        <dbReference type="ARBA" id="ARBA00009665"/>
    </source>
</evidence>
<comment type="caution">
    <text evidence="10">The sequence shown here is derived from an EMBL/GenBank/DDBJ whole genome shotgun (WGS) entry which is preliminary data.</text>
</comment>
<sequence>MKFAKELDENAVPEWKSKYLDYKQGKKKLKAVQRAIRAVEARSPVLTRLTDRTSPFNSFRDAPVRALLKFPDGQDSDAPLKLQRSRSEAVTNQFPLSPGEGDVGDVTTQTRTGRVNERSPLRANGEPRMQRYGSILGSPPRPSQDSGSSRAELRPASTLDLPMPSLNPDLTKEEQPRDLSIGRASDPEYDSVSPGDVQPPSPERTRVANPQARHPGQSDSHDFAAREAAPTQKRGSSTLPSRLQNLLARQPHRSASASDVRPLATRIFWFNRDHNARDQPGGQEIPLEEHRDLDFRMAEFFLFLDKELRKIEEFYKSKEDESTDRLTILRSQLHTMRDQRLEDVKFKQAQQKPNGHRHVSTVANIGQRKIGKTSRYMASLATPSLPAVNAEDEPRSTAEQDYVRRNHDVPYSAAKRKLKSAFQELYRGLELLKSYSMVNRTAFRKISKKYNKSVSLSTPDEQKRTSLQNDYMGEKVNGAHFVISELPDRLMQDIEDLYARYFERGNRKLAVSKLRAKPVRASDYSGSMYRAGMLQGIGFSMGITGLVYAAIEYYGMSDGSKKQTEISYLLQIYGGYFAFLMLSFLFILDAWVFEQFHVNYPFIFELDNRTLVNWRQVSELPSVLACMLGICMCINFSEMADDALYLYWPVLLVGVSVFLLFAPVSGFFYSRSRKWLSITLWRLLFSGVYSVEFRDFFLGDMFCSQTYAMGNIELFFCLYAKGWNSPGQCNSGNSRLLGFFSALPGIWRALQCARRYRDTWNWYPHLANMGKYSFTILQYMTLSLWRLNEESDHLKGLFIACASINSIYCLLWDIFNDWSLSPRSLRPTLAYRKHKWWYYAAMVQDAILRFVWLGYVIFPRDYQVQHSSIISFMIAFLEILRRGVWVIFRVENEHCTNVEKNRAIKQTDLPYPEPQRARLSTARPDEVAERMDDLVETPEEAEATTTSSQLERHPSTAASTVRRRGQQVQQDSPVTRALKRVGSAVLNAHDQDYERRRPAAVVEGDSEDDEDDEEEEDSDRGA</sequence>
<comment type="similarity">
    <text evidence="2">Belongs to the SYG1 (TC 2.A.94) family.</text>
</comment>
<dbReference type="GO" id="GO:0016036">
    <property type="term" value="P:cellular response to phosphate starvation"/>
    <property type="evidence" value="ECO:0007669"/>
    <property type="project" value="TreeGrafter"/>
</dbReference>
<comment type="subcellular location">
    <subcellularLocation>
        <location evidence="1">Membrane</location>
        <topology evidence="1">Multi-pass membrane protein</topology>
    </subcellularLocation>
</comment>
<dbReference type="GO" id="GO:0005886">
    <property type="term" value="C:plasma membrane"/>
    <property type="evidence" value="ECO:0007669"/>
    <property type="project" value="TreeGrafter"/>
</dbReference>
<feature type="compositionally biased region" description="Basic and acidic residues" evidence="6">
    <location>
        <begin position="923"/>
        <end position="933"/>
    </location>
</feature>
<accession>A0AAV9PB91</accession>
<dbReference type="RefSeq" id="XP_064659775.1">
    <property type="nucleotide sequence ID" value="XM_064802414.1"/>
</dbReference>
<evidence type="ECO:0000313" key="11">
    <source>
        <dbReference type="Proteomes" id="UP001337655"/>
    </source>
</evidence>
<dbReference type="GeneID" id="89926509"/>
<keyword evidence="3 7" id="KW-0812">Transmembrane</keyword>
<protein>
    <submittedName>
        <fullName evidence="10">Xenotropic and polytropic retrovirus receptor 1</fullName>
    </submittedName>
</protein>
<evidence type="ECO:0000313" key="10">
    <source>
        <dbReference type="EMBL" id="KAK5170577.1"/>
    </source>
</evidence>
<feature type="transmembrane region" description="Helical" evidence="7">
    <location>
        <begin position="572"/>
        <end position="593"/>
    </location>
</feature>
<evidence type="ECO:0000256" key="5">
    <source>
        <dbReference type="ARBA" id="ARBA00023136"/>
    </source>
</evidence>
<dbReference type="PROSITE" id="PS51382">
    <property type="entry name" value="SPX"/>
    <property type="match status" value="1"/>
</dbReference>
<evidence type="ECO:0000256" key="1">
    <source>
        <dbReference type="ARBA" id="ARBA00004141"/>
    </source>
</evidence>
<proteinExistence type="inferred from homology"/>
<name>A0AAV9PB91_9PEZI</name>
<dbReference type="InterPro" id="IPR004342">
    <property type="entry name" value="EXS_C"/>
</dbReference>
<evidence type="ECO:0000256" key="3">
    <source>
        <dbReference type="ARBA" id="ARBA00022692"/>
    </source>
</evidence>
<evidence type="ECO:0000259" key="8">
    <source>
        <dbReference type="PROSITE" id="PS51380"/>
    </source>
</evidence>
<feature type="transmembrane region" description="Helical" evidence="7">
    <location>
        <begin position="797"/>
        <end position="815"/>
    </location>
</feature>
<gene>
    <name evidence="10" type="primary">SYG1</name>
    <name evidence="10" type="ORF">LTR77_005165</name>
</gene>
<feature type="compositionally biased region" description="Acidic residues" evidence="6">
    <location>
        <begin position="1004"/>
        <end position="1022"/>
    </location>
</feature>
<evidence type="ECO:0000256" key="6">
    <source>
        <dbReference type="SAM" id="MobiDB-lite"/>
    </source>
</evidence>
<dbReference type="Pfam" id="PF03124">
    <property type="entry name" value="EXS"/>
    <property type="match status" value="1"/>
</dbReference>
<evidence type="ECO:0000256" key="7">
    <source>
        <dbReference type="SAM" id="Phobius"/>
    </source>
</evidence>
<keyword evidence="11" id="KW-1185">Reference proteome</keyword>
<keyword evidence="10" id="KW-0675">Receptor</keyword>
<feature type="domain" description="SPX" evidence="9">
    <location>
        <begin position="1"/>
        <end position="464"/>
    </location>
</feature>
<feature type="domain" description="EXS" evidence="8">
    <location>
        <begin position="728"/>
        <end position="921"/>
    </location>
</feature>
<dbReference type="PANTHER" id="PTHR10783">
    <property type="entry name" value="XENOTROPIC AND POLYTROPIC RETROVIRUS RECEPTOR 1-RELATED"/>
    <property type="match status" value="1"/>
</dbReference>
<dbReference type="AlphaFoldDB" id="A0AAV9PB91"/>
<keyword evidence="4 7" id="KW-1133">Transmembrane helix</keyword>
<dbReference type="PANTHER" id="PTHR10783:SF103">
    <property type="entry name" value="SOLUTE CARRIER FAMILY 53 MEMBER 1"/>
    <property type="match status" value="1"/>
</dbReference>
<dbReference type="GO" id="GO:0000822">
    <property type="term" value="F:inositol hexakisphosphate binding"/>
    <property type="evidence" value="ECO:0007669"/>
    <property type="project" value="TreeGrafter"/>
</dbReference>
<evidence type="ECO:0000256" key="4">
    <source>
        <dbReference type="ARBA" id="ARBA00022989"/>
    </source>
</evidence>
<dbReference type="GO" id="GO:0005794">
    <property type="term" value="C:Golgi apparatus"/>
    <property type="evidence" value="ECO:0007669"/>
    <property type="project" value="TreeGrafter"/>
</dbReference>
<feature type="transmembrane region" description="Helical" evidence="7">
    <location>
        <begin position="836"/>
        <end position="858"/>
    </location>
</feature>
<dbReference type="PROSITE" id="PS51380">
    <property type="entry name" value="EXS"/>
    <property type="match status" value="1"/>
</dbReference>
<dbReference type="Pfam" id="PF03105">
    <property type="entry name" value="SPX"/>
    <property type="match status" value="1"/>
</dbReference>
<dbReference type="Proteomes" id="UP001337655">
    <property type="component" value="Unassembled WGS sequence"/>
</dbReference>
<dbReference type="GO" id="GO:0006817">
    <property type="term" value="P:phosphate ion transport"/>
    <property type="evidence" value="ECO:0007669"/>
    <property type="project" value="TreeGrafter"/>
</dbReference>
<dbReference type="CDD" id="cd14475">
    <property type="entry name" value="SPX_SYG1_like"/>
    <property type="match status" value="1"/>
</dbReference>